<dbReference type="PANTHER" id="PTHR36617:SF17">
    <property type="entry name" value="OS01G0114800 PROTEIN"/>
    <property type="match status" value="1"/>
</dbReference>
<dbReference type="AlphaFoldDB" id="A0A2T8I223"/>
<dbReference type="Gramene" id="PVH31679">
    <property type="protein sequence ID" value="PVH31679"/>
    <property type="gene ID" value="PAHAL_9G208900"/>
</dbReference>
<name>A0A2T8I223_9POAL</name>
<accession>A0A2T8I223</accession>
<proteinExistence type="predicted"/>
<dbReference type="Pfam" id="PF13966">
    <property type="entry name" value="zf-RVT"/>
    <property type="match status" value="1"/>
</dbReference>
<organism evidence="2">
    <name type="scientific">Panicum hallii</name>
    <dbReference type="NCBI Taxonomy" id="206008"/>
    <lineage>
        <taxon>Eukaryota</taxon>
        <taxon>Viridiplantae</taxon>
        <taxon>Streptophyta</taxon>
        <taxon>Embryophyta</taxon>
        <taxon>Tracheophyta</taxon>
        <taxon>Spermatophyta</taxon>
        <taxon>Magnoliopsida</taxon>
        <taxon>Liliopsida</taxon>
        <taxon>Poales</taxon>
        <taxon>Poaceae</taxon>
        <taxon>PACMAD clade</taxon>
        <taxon>Panicoideae</taxon>
        <taxon>Panicodae</taxon>
        <taxon>Paniceae</taxon>
        <taxon>Panicinae</taxon>
        <taxon>Panicum</taxon>
        <taxon>Panicum sect. Panicum</taxon>
    </lineage>
</organism>
<evidence type="ECO:0000313" key="2">
    <source>
        <dbReference type="EMBL" id="PVH31679.1"/>
    </source>
</evidence>
<feature type="domain" description="Reverse transcriptase zinc-binding" evidence="1">
    <location>
        <begin position="159"/>
        <end position="243"/>
    </location>
</feature>
<sequence length="287" mass="33560">MFCKMDKGMRPKRIGGLGVLDMEYFSRALRLRWMWFQWTDPDRPWVGSEVPCNDVDRQFFRASPRVTMGNGARASFWDSSWLDGRAPRDLAPSLYKLAWRKNRTVREELQDNNWTRGLWRMTTTDEMAELVPLCGLIQQVQLTDQPDEIWWKWTPDGVYSAKSVYEAHFKSSYCTFNSRAIWRAKAEGKHRSFAWLLVQQKILTADKLIARNWPCDPVCPLCDQEQQTAEHLCLHCVFAREVWMLVSGWSNGLVQAPNPGSTLEEWWNTSMQGQSKEMGRQETPTRK</sequence>
<dbReference type="PANTHER" id="PTHR36617">
    <property type="entry name" value="PROTEIN, PUTATIVE-RELATED"/>
    <property type="match status" value="1"/>
</dbReference>
<dbReference type="InterPro" id="IPR026960">
    <property type="entry name" value="RVT-Znf"/>
</dbReference>
<reference evidence="2" key="1">
    <citation type="submission" date="2018-04" db="EMBL/GenBank/DDBJ databases">
        <title>WGS assembly of Panicum hallii.</title>
        <authorList>
            <person name="Lovell J."/>
            <person name="Jenkins J."/>
            <person name="Lowry D."/>
            <person name="Mamidi S."/>
            <person name="Sreedasyam A."/>
            <person name="Weng X."/>
            <person name="Barry K."/>
            <person name="Bonette J."/>
            <person name="Campitelli B."/>
            <person name="Daum C."/>
            <person name="Gordon S."/>
            <person name="Gould B."/>
            <person name="Lipzen A."/>
            <person name="Macqueen A."/>
            <person name="Palacio-Mejia J."/>
            <person name="Plott C."/>
            <person name="Shakirov E."/>
            <person name="Shu S."/>
            <person name="Yoshinaga Y."/>
            <person name="Zane M."/>
            <person name="Rokhsar D."/>
            <person name="Grimwood J."/>
            <person name="Schmutz J."/>
            <person name="Juenger T."/>
        </authorList>
    </citation>
    <scope>NUCLEOTIDE SEQUENCE [LARGE SCALE GENOMIC DNA]</scope>
    <source>
        <strain evidence="2">FIL2</strain>
    </source>
</reference>
<gene>
    <name evidence="2" type="ORF">PAHAL_9G208900</name>
</gene>
<dbReference type="Proteomes" id="UP000243499">
    <property type="component" value="Chromosome 9"/>
</dbReference>
<protein>
    <recommendedName>
        <fullName evidence="1">Reverse transcriptase zinc-binding domain-containing protein</fullName>
    </recommendedName>
</protein>
<evidence type="ECO:0000259" key="1">
    <source>
        <dbReference type="Pfam" id="PF13966"/>
    </source>
</evidence>
<dbReference type="EMBL" id="CM008054">
    <property type="protein sequence ID" value="PVH31679.1"/>
    <property type="molecule type" value="Genomic_DNA"/>
</dbReference>